<dbReference type="GO" id="GO:0005886">
    <property type="term" value="C:plasma membrane"/>
    <property type="evidence" value="ECO:0007669"/>
    <property type="project" value="TreeGrafter"/>
</dbReference>
<feature type="transmembrane region" description="Helical" evidence="6">
    <location>
        <begin position="280"/>
        <end position="298"/>
    </location>
</feature>
<feature type="transmembrane region" description="Helical" evidence="6">
    <location>
        <begin position="81"/>
        <end position="104"/>
    </location>
</feature>
<feature type="transmembrane region" description="Helical" evidence="6">
    <location>
        <begin position="136"/>
        <end position="156"/>
    </location>
</feature>
<reference evidence="9" key="1">
    <citation type="journal article" date="2023" name="Commun. Biol.">
        <title>Genome analysis of Parmales, the sister group of diatoms, reveals the evolutionary specialization of diatoms from phago-mixotrophs to photoautotrophs.</title>
        <authorList>
            <person name="Ban H."/>
            <person name="Sato S."/>
            <person name="Yoshikawa S."/>
            <person name="Yamada K."/>
            <person name="Nakamura Y."/>
            <person name="Ichinomiya M."/>
            <person name="Sato N."/>
            <person name="Blanc-Mathieu R."/>
            <person name="Endo H."/>
            <person name="Kuwata A."/>
            <person name="Ogata H."/>
        </authorList>
    </citation>
    <scope>NUCLEOTIDE SEQUENCE [LARGE SCALE GENOMIC DNA]</scope>
</reference>
<evidence type="ECO:0000313" key="8">
    <source>
        <dbReference type="EMBL" id="GMI27924.1"/>
    </source>
</evidence>
<proteinExistence type="predicted"/>
<evidence type="ECO:0000256" key="1">
    <source>
        <dbReference type="ARBA" id="ARBA00004141"/>
    </source>
</evidence>
<feature type="transmembrane region" description="Helical" evidence="6">
    <location>
        <begin position="547"/>
        <end position="566"/>
    </location>
</feature>
<feature type="compositionally biased region" description="Low complexity" evidence="5">
    <location>
        <begin position="610"/>
        <end position="621"/>
    </location>
</feature>
<feature type="transmembrane region" description="Helical" evidence="6">
    <location>
        <begin position="110"/>
        <end position="129"/>
    </location>
</feature>
<keyword evidence="2 6" id="KW-0812">Transmembrane</keyword>
<dbReference type="EMBL" id="BRYA01000653">
    <property type="protein sequence ID" value="GMI27924.1"/>
    <property type="molecule type" value="Genomic_DNA"/>
</dbReference>
<keyword evidence="4 6" id="KW-0472">Membrane</keyword>
<comment type="subcellular location">
    <subcellularLocation>
        <location evidence="1">Membrane</location>
        <topology evidence="1">Multi-pass membrane protein</topology>
    </subcellularLocation>
</comment>
<evidence type="ECO:0000256" key="3">
    <source>
        <dbReference type="ARBA" id="ARBA00022989"/>
    </source>
</evidence>
<feature type="domain" description="Bicarbonate transporter-like transmembrane" evidence="7">
    <location>
        <begin position="270"/>
        <end position="584"/>
    </location>
</feature>
<feature type="transmembrane region" description="Helical" evidence="6">
    <location>
        <begin position="240"/>
        <end position="259"/>
    </location>
</feature>
<dbReference type="GO" id="GO:0050801">
    <property type="term" value="P:monoatomic ion homeostasis"/>
    <property type="evidence" value="ECO:0007669"/>
    <property type="project" value="TreeGrafter"/>
</dbReference>
<feature type="transmembrane region" description="Helical" evidence="6">
    <location>
        <begin position="382"/>
        <end position="404"/>
    </location>
</feature>
<accession>A0A9W7G0U6</accession>
<keyword evidence="9" id="KW-1185">Reference proteome</keyword>
<feature type="transmembrane region" description="Helical" evidence="6">
    <location>
        <begin position="445"/>
        <end position="473"/>
    </location>
</feature>
<feature type="transmembrane region" description="Helical" evidence="6">
    <location>
        <begin position="168"/>
        <end position="186"/>
    </location>
</feature>
<feature type="transmembrane region" description="Helical" evidence="6">
    <location>
        <begin position="198"/>
        <end position="220"/>
    </location>
</feature>
<protein>
    <recommendedName>
        <fullName evidence="7">Bicarbonate transporter-like transmembrane domain-containing protein</fullName>
    </recommendedName>
</protein>
<evidence type="ECO:0000256" key="5">
    <source>
        <dbReference type="SAM" id="MobiDB-lite"/>
    </source>
</evidence>
<evidence type="ECO:0000256" key="6">
    <source>
        <dbReference type="SAM" id="Phobius"/>
    </source>
</evidence>
<feature type="compositionally biased region" description="Basic and acidic residues" evidence="5">
    <location>
        <begin position="594"/>
        <end position="604"/>
    </location>
</feature>
<evidence type="ECO:0000256" key="4">
    <source>
        <dbReference type="ARBA" id="ARBA00023136"/>
    </source>
</evidence>
<dbReference type="OrthoDB" id="192982at2759"/>
<dbReference type="Proteomes" id="UP001165065">
    <property type="component" value="Unassembled WGS sequence"/>
</dbReference>
<dbReference type="InterPro" id="IPR003020">
    <property type="entry name" value="HCO3_transpt_euk"/>
</dbReference>
<keyword evidence="3 6" id="KW-1133">Transmembrane helix</keyword>
<evidence type="ECO:0000259" key="7">
    <source>
        <dbReference type="Pfam" id="PF00955"/>
    </source>
</evidence>
<name>A0A9W7G0U6_9STRA</name>
<organism evidence="8 9">
    <name type="scientific">Triparma columacea</name>
    <dbReference type="NCBI Taxonomy" id="722753"/>
    <lineage>
        <taxon>Eukaryota</taxon>
        <taxon>Sar</taxon>
        <taxon>Stramenopiles</taxon>
        <taxon>Ochrophyta</taxon>
        <taxon>Bolidophyceae</taxon>
        <taxon>Parmales</taxon>
        <taxon>Triparmaceae</taxon>
        <taxon>Triparma</taxon>
    </lineage>
</organism>
<feature type="transmembrane region" description="Helical" evidence="6">
    <location>
        <begin position="342"/>
        <end position="361"/>
    </location>
</feature>
<dbReference type="PANTHER" id="PTHR11453">
    <property type="entry name" value="ANION EXCHANGE PROTEIN"/>
    <property type="match status" value="1"/>
</dbReference>
<sequence>MAAIPAIDVEDQSNGSVQQHSTMTGAQYTPDLEKRLSDDRPTRSFLSFIFPWSLYNEIVKVCTHHSADWFGYASFKKHPTLVLNAALYTWSFSFLTSASFGLLFNVDTKGTFGIATSFLSGGMTGLFMAVVGGQPLVLYGQTGPIVLLYVYCYEFAHENGIPFHGFVAWMGIWSALQHFAIAIAGLNDVKYLNYVTRFTGEIFELLVAADYITAGIIGFYNNFTTKSCSIPLCATTPSVNYFNGTFNLLLGLFFFDSALRMQGFDKGGMSFGTYTMRRTFSQYGCLLSLLVVTLLSYAPQWDRVTGWPSPGVPERVNISPSTWGNPNLDLSLGVSELGSMDVSYIFGAFIPAVLLTVLFYVDQNLSTLMAVRGHGEIKSKPAFNMDFFLLGVTVLVTGLLGLPASSGLIPQNPMHSKALVVTPSSPSERPYVVEQRISNMIHSGLLLLILLVLPVVSYIPTGVLWGAFFLLAVEASEAQFVRRCLLFITSEKSKYLPGWDDLRSIIDNVPGPVIHKFTAIQFLLWAVIFVTAVILKIPYPMNDGNTWVVIGSLFPVMICLCAVIRFTSLKRAIPEAYLDLLDPHENHGRLQEIKESPTQEKDPDIILQNETPSEPSSSTEEGPFQPELKDDEKANDTSNDESNLKHRQVNLTKSK</sequence>
<feature type="region of interest" description="Disordered" evidence="5">
    <location>
        <begin position="594"/>
        <end position="655"/>
    </location>
</feature>
<dbReference type="GO" id="GO:0005452">
    <property type="term" value="F:solute:inorganic anion antiporter activity"/>
    <property type="evidence" value="ECO:0007669"/>
    <property type="project" value="InterPro"/>
</dbReference>
<dbReference type="GO" id="GO:0006820">
    <property type="term" value="P:monoatomic anion transport"/>
    <property type="evidence" value="ECO:0007669"/>
    <property type="project" value="InterPro"/>
</dbReference>
<dbReference type="PANTHER" id="PTHR11453:SF82">
    <property type="entry name" value="BORON TRANSPORTER 1"/>
    <property type="match status" value="1"/>
</dbReference>
<evidence type="ECO:0000256" key="2">
    <source>
        <dbReference type="ARBA" id="ARBA00022692"/>
    </source>
</evidence>
<feature type="transmembrane region" description="Helical" evidence="6">
    <location>
        <begin position="522"/>
        <end position="541"/>
    </location>
</feature>
<dbReference type="Pfam" id="PF00955">
    <property type="entry name" value="HCO3_cotransp"/>
    <property type="match status" value="2"/>
</dbReference>
<dbReference type="AlphaFoldDB" id="A0A9W7G0U6"/>
<comment type="caution">
    <text evidence="8">The sequence shown here is derived from an EMBL/GenBank/DDBJ whole genome shotgun (WGS) entry which is preliminary data.</text>
</comment>
<dbReference type="InterPro" id="IPR011531">
    <property type="entry name" value="HCO3_transpt-like_TM_dom"/>
</dbReference>
<feature type="domain" description="Bicarbonate transporter-like transmembrane" evidence="7">
    <location>
        <begin position="82"/>
        <end position="226"/>
    </location>
</feature>
<evidence type="ECO:0000313" key="9">
    <source>
        <dbReference type="Proteomes" id="UP001165065"/>
    </source>
</evidence>
<gene>
    <name evidence="8" type="ORF">TrCOL_g6625</name>
</gene>